<dbReference type="EMBL" id="QGKX02000996">
    <property type="protein sequence ID" value="KAF3560217.1"/>
    <property type="molecule type" value="Genomic_DNA"/>
</dbReference>
<name>A0A8S9R9D6_BRACR</name>
<proteinExistence type="predicted"/>
<sequence length="145" mass="16932">MKRGFLGSSKKEPARLCTIRKSTREESIDTLQATAIDSVNQKSIDSNTMPSINITYKKAEKVEILIAERDDFDQKPIYIQLMRPRPFHSFPHEQPIDHINMFEELVWFIFNEVPEDPNFCKFFPYTLARDATHLFKKLPPISLTT</sequence>
<dbReference type="AlphaFoldDB" id="A0A8S9R9D6"/>
<organism evidence="1 2">
    <name type="scientific">Brassica cretica</name>
    <name type="common">Mustard</name>
    <dbReference type="NCBI Taxonomy" id="69181"/>
    <lineage>
        <taxon>Eukaryota</taxon>
        <taxon>Viridiplantae</taxon>
        <taxon>Streptophyta</taxon>
        <taxon>Embryophyta</taxon>
        <taxon>Tracheophyta</taxon>
        <taxon>Spermatophyta</taxon>
        <taxon>Magnoliopsida</taxon>
        <taxon>eudicotyledons</taxon>
        <taxon>Gunneridae</taxon>
        <taxon>Pentapetalae</taxon>
        <taxon>rosids</taxon>
        <taxon>malvids</taxon>
        <taxon>Brassicales</taxon>
        <taxon>Brassicaceae</taxon>
        <taxon>Brassiceae</taxon>
        <taxon>Brassica</taxon>
    </lineage>
</organism>
<gene>
    <name evidence="1" type="ORF">F2Q69_00012554</name>
</gene>
<protein>
    <submittedName>
        <fullName evidence="1">Uncharacterized protein</fullName>
    </submittedName>
</protein>
<comment type="caution">
    <text evidence="1">The sequence shown here is derived from an EMBL/GenBank/DDBJ whole genome shotgun (WGS) entry which is preliminary data.</text>
</comment>
<reference evidence="1" key="1">
    <citation type="submission" date="2019-12" db="EMBL/GenBank/DDBJ databases">
        <title>Genome sequencing and annotation of Brassica cretica.</title>
        <authorList>
            <person name="Studholme D.J."/>
            <person name="Sarris P."/>
        </authorList>
    </citation>
    <scope>NUCLEOTIDE SEQUENCE</scope>
    <source>
        <strain evidence="1">PFS-109/04</strain>
        <tissue evidence="1">Leaf</tissue>
    </source>
</reference>
<evidence type="ECO:0000313" key="1">
    <source>
        <dbReference type="EMBL" id="KAF3560217.1"/>
    </source>
</evidence>
<accession>A0A8S9R9D6</accession>
<dbReference type="Proteomes" id="UP000712600">
    <property type="component" value="Unassembled WGS sequence"/>
</dbReference>
<evidence type="ECO:0000313" key="2">
    <source>
        <dbReference type="Proteomes" id="UP000712600"/>
    </source>
</evidence>